<evidence type="ECO:0000313" key="2">
    <source>
        <dbReference type="EMBL" id="KAJ7383748.1"/>
    </source>
</evidence>
<dbReference type="Gene3D" id="2.60.40.10">
    <property type="entry name" value="Immunoglobulins"/>
    <property type="match status" value="1"/>
</dbReference>
<protein>
    <recommendedName>
        <fullName evidence="1">Ig-like domain-containing protein</fullName>
    </recommendedName>
</protein>
<keyword evidence="3" id="KW-1185">Reference proteome</keyword>
<dbReference type="EMBL" id="MU825895">
    <property type="protein sequence ID" value="KAJ7383748.1"/>
    <property type="molecule type" value="Genomic_DNA"/>
</dbReference>
<dbReference type="SUPFAM" id="SSF48726">
    <property type="entry name" value="Immunoglobulin"/>
    <property type="match status" value="1"/>
</dbReference>
<dbReference type="InterPro" id="IPR007110">
    <property type="entry name" value="Ig-like_dom"/>
</dbReference>
<proteinExistence type="predicted"/>
<organism evidence="2 3">
    <name type="scientific">Desmophyllum pertusum</name>
    <dbReference type="NCBI Taxonomy" id="174260"/>
    <lineage>
        <taxon>Eukaryota</taxon>
        <taxon>Metazoa</taxon>
        <taxon>Cnidaria</taxon>
        <taxon>Anthozoa</taxon>
        <taxon>Hexacorallia</taxon>
        <taxon>Scleractinia</taxon>
        <taxon>Caryophylliina</taxon>
        <taxon>Caryophylliidae</taxon>
        <taxon>Desmophyllum</taxon>
    </lineage>
</organism>
<dbReference type="InterPro" id="IPR013783">
    <property type="entry name" value="Ig-like_fold"/>
</dbReference>
<evidence type="ECO:0000259" key="1">
    <source>
        <dbReference type="PROSITE" id="PS50835"/>
    </source>
</evidence>
<reference evidence="2" key="1">
    <citation type="submission" date="2023-01" db="EMBL/GenBank/DDBJ databases">
        <title>Genome assembly of the deep-sea coral Lophelia pertusa.</title>
        <authorList>
            <person name="Herrera S."/>
            <person name="Cordes E."/>
        </authorList>
    </citation>
    <scope>NUCLEOTIDE SEQUENCE</scope>
    <source>
        <strain evidence="2">USNM1676648</strain>
        <tissue evidence="2">Polyp</tissue>
    </source>
</reference>
<dbReference type="SMART" id="SM00409">
    <property type="entry name" value="IG"/>
    <property type="match status" value="1"/>
</dbReference>
<feature type="domain" description="Ig-like" evidence="1">
    <location>
        <begin position="3"/>
        <end position="85"/>
    </location>
</feature>
<dbReference type="InterPro" id="IPR003599">
    <property type="entry name" value="Ig_sub"/>
</dbReference>
<accession>A0A9W9ZL65</accession>
<dbReference type="OrthoDB" id="6127080at2759"/>
<dbReference type="Pfam" id="PF13927">
    <property type="entry name" value="Ig_3"/>
    <property type="match status" value="1"/>
</dbReference>
<evidence type="ECO:0000313" key="3">
    <source>
        <dbReference type="Proteomes" id="UP001163046"/>
    </source>
</evidence>
<dbReference type="InterPro" id="IPR003598">
    <property type="entry name" value="Ig_sub2"/>
</dbReference>
<dbReference type="AlphaFoldDB" id="A0A9W9ZL65"/>
<comment type="caution">
    <text evidence="2">The sequence shown here is derived from an EMBL/GenBank/DDBJ whole genome shotgun (WGS) entry which is preliminary data.</text>
</comment>
<dbReference type="Proteomes" id="UP001163046">
    <property type="component" value="Unassembled WGS sequence"/>
</dbReference>
<name>A0A9W9ZL65_9CNID</name>
<dbReference type="PROSITE" id="PS50835">
    <property type="entry name" value="IG_LIKE"/>
    <property type="match status" value="1"/>
</dbReference>
<sequence length="138" mass="15558">MEPIKIEVEPKYQEQKEGSRVEFMCNVHGKSEVFYNYRWSKDGTEIQGQNNSTLVLDCVKMRDFGCYACKVSDTDGPCGCEKSVQLDVVPRDGMDYKRLKAVDPGTQERVEILLTMKKIPGVGGGNGWHMSTTWTILA</sequence>
<gene>
    <name evidence="2" type="ORF">OS493_026279</name>
</gene>
<dbReference type="InterPro" id="IPR036179">
    <property type="entry name" value="Ig-like_dom_sf"/>
</dbReference>
<dbReference type="SMART" id="SM00408">
    <property type="entry name" value="IGc2"/>
    <property type="match status" value="1"/>
</dbReference>